<dbReference type="HOGENOM" id="CLU_019286_13_2_1"/>
<dbReference type="Proteomes" id="UP000026962">
    <property type="component" value="Chromosome 11"/>
</dbReference>
<keyword evidence="4" id="KW-1185">Reference proteome</keyword>
<dbReference type="InterPro" id="IPR005174">
    <property type="entry name" value="KIB1-4_b-propeller"/>
</dbReference>
<reference evidence="3" key="2">
    <citation type="submission" date="2018-05" db="EMBL/GenBank/DDBJ databases">
        <title>OpunRS2 (Oryza punctata Reference Sequence Version 2).</title>
        <authorList>
            <person name="Zhang J."/>
            <person name="Kudrna D."/>
            <person name="Lee S."/>
            <person name="Talag J."/>
            <person name="Welchert J."/>
            <person name="Wing R.A."/>
        </authorList>
    </citation>
    <scope>NUCLEOTIDE SEQUENCE [LARGE SCALE GENOMIC DNA]</scope>
</reference>
<proteinExistence type="predicted"/>
<accession>A0A0E0MGH1</accession>
<feature type="region of interest" description="Disordered" evidence="1">
    <location>
        <begin position="69"/>
        <end position="121"/>
    </location>
</feature>
<dbReference type="AlphaFoldDB" id="A0A0E0MGH1"/>
<dbReference type="Pfam" id="PF03478">
    <property type="entry name" value="Beta-prop_KIB1-4"/>
    <property type="match status" value="1"/>
</dbReference>
<evidence type="ECO:0000259" key="2">
    <source>
        <dbReference type="Pfam" id="PF03478"/>
    </source>
</evidence>
<protein>
    <recommendedName>
        <fullName evidence="2">KIB1-4 beta-propeller domain-containing protein</fullName>
    </recommendedName>
</protein>
<dbReference type="OMA" id="HPPCLLY"/>
<dbReference type="Gramene" id="OPUNC11G14460.1">
    <property type="protein sequence ID" value="OPUNC11G14460.1"/>
    <property type="gene ID" value="OPUNC11G14460"/>
</dbReference>
<sequence>MQLSDLVHSGAVCRSWHSAFATLRRLGIRSPLHPPCLLYASADDNVFRVCSPSTTGGHFRVPLLAADRRTGGCSPPTGTPTLTSSTHSPAPAPRSRRSRRSSASRAGRRPPGRRVRHFGCRPGAPDVRSIMARRARRWMYRRVAMSASPSAGAGCVVLLLHMPDQELSFARPGDERWTPLDDAIWASHGDGLFYDSSPSGDTVVHSLDLNGPPPSSPVATMLMFTTPPRVCNHHLKKFMCRYLAITPQHVAGGLVFLVVERRWRKSASDVNTTEMPLDFRPDDQYYYYEQVNLPGGVGDDLVLFLGHGGAACLRVEDYPMFRGNCAYLTDESDDDQPAVEAAGSCSVGVRREPLPREVDEAAGHVAAPSSMAR</sequence>
<feature type="domain" description="KIB1-4 beta-propeller" evidence="2">
    <location>
        <begin position="125"/>
        <end position="333"/>
    </location>
</feature>
<dbReference type="EnsemblPlants" id="OPUNC11G14460.1">
    <property type="protein sequence ID" value="OPUNC11G14460.1"/>
    <property type="gene ID" value="OPUNC11G14460"/>
</dbReference>
<name>A0A0E0MGH1_ORYPU</name>
<organism evidence="3">
    <name type="scientific">Oryza punctata</name>
    <name type="common">Red rice</name>
    <dbReference type="NCBI Taxonomy" id="4537"/>
    <lineage>
        <taxon>Eukaryota</taxon>
        <taxon>Viridiplantae</taxon>
        <taxon>Streptophyta</taxon>
        <taxon>Embryophyta</taxon>
        <taxon>Tracheophyta</taxon>
        <taxon>Spermatophyta</taxon>
        <taxon>Magnoliopsida</taxon>
        <taxon>Liliopsida</taxon>
        <taxon>Poales</taxon>
        <taxon>Poaceae</taxon>
        <taxon>BOP clade</taxon>
        <taxon>Oryzoideae</taxon>
        <taxon>Oryzeae</taxon>
        <taxon>Oryzinae</taxon>
        <taxon>Oryza</taxon>
    </lineage>
</organism>
<evidence type="ECO:0000256" key="1">
    <source>
        <dbReference type="SAM" id="MobiDB-lite"/>
    </source>
</evidence>
<evidence type="ECO:0000313" key="3">
    <source>
        <dbReference type="EnsemblPlants" id="OPUNC11G14460.1"/>
    </source>
</evidence>
<dbReference type="PANTHER" id="PTHR44586:SF17">
    <property type="entry name" value="DUF295 DOMAIN-CONTAINING PROTEIN"/>
    <property type="match status" value="1"/>
</dbReference>
<dbReference type="STRING" id="4537.A0A0E0MGH1"/>
<feature type="compositionally biased region" description="Basic residues" evidence="1">
    <location>
        <begin position="94"/>
        <end position="119"/>
    </location>
</feature>
<evidence type="ECO:0000313" key="4">
    <source>
        <dbReference type="Proteomes" id="UP000026962"/>
    </source>
</evidence>
<feature type="compositionally biased region" description="Low complexity" evidence="1">
    <location>
        <begin position="71"/>
        <end position="89"/>
    </location>
</feature>
<reference evidence="3" key="1">
    <citation type="submission" date="2015-04" db="UniProtKB">
        <authorList>
            <consortium name="EnsemblPlants"/>
        </authorList>
    </citation>
    <scope>IDENTIFICATION</scope>
</reference>
<dbReference type="PANTHER" id="PTHR44586">
    <property type="entry name" value="F-BOX DOMAIN CONTAINING PROTEIN, EXPRESSED"/>
    <property type="match status" value="1"/>
</dbReference>